<feature type="region of interest" description="Disordered" evidence="1">
    <location>
        <begin position="72"/>
        <end position="114"/>
    </location>
</feature>
<evidence type="ECO:0000259" key="2">
    <source>
        <dbReference type="Pfam" id="PF09348"/>
    </source>
</evidence>
<dbReference type="Pfam" id="PF09348">
    <property type="entry name" value="DUF1990"/>
    <property type="match status" value="1"/>
</dbReference>
<name>A0A4D4LRQ6_STRAX</name>
<reference evidence="3 4" key="1">
    <citation type="submission" date="2019-04" db="EMBL/GenBank/DDBJ databases">
        <title>Draft genome sequences of Streptomyces avermitilis NBRC 14893.</title>
        <authorList>
            <person name="Komaki H."/>
            <person name="Tamura T."/>
            <person name="Hosoyama A."/>
        </authorList>
    </citation>
    <scope>NUCLEOTIDE SEQUENCE [LARGE SCALE GENOMIC DNA]</scope>
    <source>
        <strain evidence="3 4">NBRC 14893</strain>
    </source>
</reference>
<protein>
    <recommendedName>
        <fullName evidence="2">DUF1990 domain-containing protein</fullName>
    </recommendedName>
</protein>
<evidence type="ECO:0000256" key="1">
    <source>
        <dbReference type="SAM" id="MobiDB-lite"/>
    </source>
</evidence>
<proteinExistence type="predicted"/>
<dbReference type="InterPro" id="IPR018960">
    <property type="entry name" value="DUF1990"/>
</dbReference>
<dbReference type="Proteomes" id="UP000302139">
    <property type="component" value="Unassembled WGS sequence"/>
</dbReference>
<sequence length="343" mass="37396">MPYCPAPCFMRMPKQADMHSLPVKDLWRPGAIASYVSRRAADRANSSQYQKRMPTCPTSRAATRLLRLSASDRPLRQEPHAPAQPLGSPRAPGPPPAEALSYGPAGATCPGDESWHADGEGYRRYDRTVVIGHGDAHWRAAADAVLHWGIKRRSGFRVTPRSGAGERVTEGAEYRITAAIGPLAVHEPVRVVAVVVTPERCGFAYGTLPGHPVSGEEAFVVHRTRRARRADSPVPDPPRAERPMARTVPVAPRGAALLPPPLPALPSRRRTPLTAHTRSGRNPRPDRAGEGAISVSVLIGTDRHRTAHVTEIRVRTLLFGSHSWKKQPIFVRYLAGPSSPHFV</sequence>
<feature type="domain" description="DUF1990" evidence="2">
    <location>
        <begin position="117"/>
        <end position="225"/>
    </location>
</feature>
<accession>A0A4D4LRQ6</accession>
<feature type="region of interest" description="Disordered" evidence="1">
    <location>
        <begin position="224"/>
        <end position="291"/>
    </location>
</feature>
<dbReference type="EMBL" id="BJHX01000001">
    <property type="protein sequence ID" value="GDY60753.1"/>
    <property type="molecule type" value="Genomic_DNA"/>
</dbReference>
<organism evidence="3 4">
    <name type="scientific">Streptomyces avermitilis</name>
    <dbReference type="NCBI Taxonomy" id="33903"/>
    <lineage>
        <taxon>Bacteria</taxon>
        <taxon>Bacillati</taxon>
        <taxon>Actinomycetota</taxon>
        <taxon>Actinomycetes</taxon>
        <taxon>Kitasatosporales</taxon>
        <taxon>Streptomycetaceae</taxon>
        <taxon>Streptomyces</taxon>
    </lineage>
</organism>
<dbReference type="AlphaFoldDB" id="A0A4D4LRQ6"/>
<gene>
    <name evidence="3" type="ORF">SAV14893_001460</name>
</gene>
<evidence type="ECO:0000313" key="4">
    <source>
        <dbReference type="Proteomes" id="UP000302139"/>
    </source>
</evidence>
<evidence type="ECO:0000313" key="3">
    <source>
        <dbReference type="EMBL" id="GDY60753.1"/>
    </source>
</evidence>
<comment type="caution">
    <text evidence="3">The sequence shown here is derived from an EMBL/GenBank/DDBJ whole genome shotgun (WGS) entry which is preliminary data.</text>
</comment>